<dbReference type="AlphaFoldDB" id="A0A0P6VNJ8"/>
<dbReference type="Gene3D" id="1.10.260.40">
    <property type="entry name" value="lambda repressor-like DNA-binding domains"/>
    <property type="match status" value="1"/>
</dbReference>
<protein>
    <recommendedName>
        <fullName evidence="3">Transcriptional regulator</fullName>
    </recommendedName>
</protein>
<dbReference type="SUPFAM" id="SSF47413">
    <property type="entry name" value="lambda repressor-like DNA-binding domains"/>
    <property type="match status" value="1"/>
</dbReference>
<dbReference type="GO" id="GO:0003677">
    <property type="term" value="F:DNA binding"/>
    <property type="evidence" value="ECO:0007669"/>
    <property type="project" value="InterPro"/>
</dbReference>
<sequence>MITAAQIRASRAALRLSAQGLADMSDVALRTIKRLETFDGIPPSHTSTLAAIKSALERAGIEFIGSPDDRPGIRLKTIKPSEDKL</sequence>
<evidence type="ECO:0000313" key="2">
    <source>
        <dbReference type="Proteomes" id="UP000048984"/>
    </source>
</evidence>
<dbReference type="RefSeq" id="WP_054358039.1">
    <property type="nucleotide sequence ID" value="NZ_LJYW01000001.1"/>
</dbReference>
<comment type="caution">
    <text evidence="1">The sequence shown here is derived from an EMBL/GenBank/DDBJ whole genome shotgun (WGS) entry which is preliminary data.</text>
</comment>
<evidence type="ECO:0008006" key="3">
    <source>
        <dbReference type="Google" id="ProtNLM"/>
    </source>
</evidence>
<proteinExistence type="predicted"/>
<evidence type="ECO:0000313" key="1">
    <source>
        <dbReference type="EMBL" id="KPL51876.1"/>
    </source>
</evidence>
<reference evidence="1 2" key="1">
    <citation type="submission" date="2015-09" db="EMBL/GenBank/DDBJ databases">
        <authorList>
            <person name="Jackson K.R."/>
            <person name="Lunt B.L."/>
            <person name="Fisher J.N.B."/>
            <person name="Gardner A.V."/>
            <person name="Bailey M.E."/>
            <person name="Deus L.M."/>
            <person name="Earl A.S."/>
            <person name="Gibby P.D."/>
            <person name="Hartmann K.A."/>
            <person name="Liu J.E."/>
            <person name="Manci A.M."/>
            <person name="Nielsen D.A."/>
            <person name="Solomon M.B."/>
            <person name="Breakwell D.P."/>
            <person name="Burnett S.H."/>
            <person name="Grose J.H."/>
        </authorList>
    </citation>
    <scope>NUCLEOTIDE SEQUENCE [LARGE SCALE GENOMIC DNA]</scope>
    <source>
        <strain evidence="1 2">16</strain>
    </source>
</reference>
<dbReference type="InterPro" id="IPR010982">
    <property type="entry name" value="Lambda_DNA-bd_dom_sf"/>
</dbReference>
<dbReference type="EMBL" id="LJYW01000001">
    <property type="protein sequence ID" value="KPL51876.1"/>
    <property type="molecule type" value="Genomic_DNA"/>
</dbReference>
<keyword evidence="2" id="KW-1185">Reference proteome</keyword>
<accession>A0A0P6VNJ8</accession>
<gene>
    <name evidence="1" type="ORF">ABB55_06245</name>
</gene>
<dbReference type="Proteomes" id="UP000048984">
    <property type="component" value="Unassembled WGS sequence"/>
</dbReference>
<organism evidence="1 2">
    <name type="scientific">Prosthecodimorpha hirschii</name>
    <dbReference type="NCBI Taxonomy" id="665126"/>
    <lineage>
        <taxon>Bacteria</taxon>
        <taxon>Pseudomonadati</taxon>
        <taxon>Pseudomonadota</taxon>
        <taxon>Alphaproteobacteria</taxon>
        <taxon>Hyphomicrobiales</taxon>
        <taxon>Ancalomicrobiaceae</taxon>
        <taxon>Prosthecodimorpha</taxon>
    </lineage>
</organism>
<dbReference type="STRING" id="665126.ABB55_06245"/>
<name>A0A0P6VNJ8_9HYPH</name>
<reference evidence="1 2" key="2">
    <citation type="submission" date="2015-10" db="EMBL/GenBank/DDBJ databases">
        <title>Draft Genome Sequence of Prosthecomicrobium hirschii ATCC 27832.</title>
        <authorList>
            <person name="Daniel J."/>
            <person name="Givan S.A."/>
            <person name="Brun Y.V."/>
            <person name="Brown P.J."/>
        </authorList>
    </citation>
    <scope>NUCLEOTIDE SEQUENCE [LARGE SCALE GENOMIC DNA]</scope>
    <source>
        <strain evidence="1 2">16</strain>
    </source>
</reference>